<dbReference type="HAMAP" id="MF_01023">
    <property type="entry name" value="HisC_aminotrans_2"/>
    <property type="match status" value="1"/>
</dbReference>
<dbReference type="GO" id="GO:0004400">
    <property type="term" value="F:histidinol-phosphate transaminase activity"/>
    <property type="evidence" value="ECO:0007669"/>
    <property type="project" value="UniProtKB-UniRule"/>
</dbReference>
<keyword evidence="7 11" id="KW-0808">Transferase</keyword>
<sequence>MAPVDLVRPEIRAERAYRVPTTIEATAKVDQNESPYDLPEAIKRQALDAFAAAPWNRYPDDRPHRLVRALEAKEGLPEGSVIVGRGSNELSHTLALCFLGPGTPVVLPSPMFALYASVARMHGADVIDVPAGPNLRHDADAILRAAQRADAPLTIVTTPNNPTGQTIDHGDLLRLAAGVPGILVIDEAYHEFLDGPTATDVLRAHDNVLVLRTFSKAFGLAGVRLGVLLGHPELIAEMEKSRLPFLVGRLGEEIGLAILDHPGLVAERVDVLKAERATLEASIGALEGVEILPGAANFFLVRTPLAPAELQRRMAERGVLIRDVSGYAALSSRDGTPGWVRVSVGSPEENEATRRAFSEVMGEAS</sequence>
<feature type="region of interest" description="Disordered" evidence="12">
    <location>
        <begin position="344"/>
        <end position="365"/>
    </location>
</feature>
<dbReference type="RefSeq" id="WP_095511191.1">
    <property type="nucleotide sequence ID" value="NZ_MQWD01000001.1"/>
</dbReference>
<keyword evidence="9 11" id="KW-0368">Histidine biosynthesis</keyword>
<evidence type="ECO:0000256" key="8">
    <source>
        <dbReference type="ARBA" id="ARBA00022898"/>
    </source>
</evidence>
<accession>A0A271J3A2</accession>
<evidence type="ECO:0000256" key="3">
    <source>
        <dbReference type="ARBA" id="ARBA00007970"/>
    </source>
</evidence>
<feature type="modified residue" description="N6-(pyridoxal phosphate)lysine" evidence="11">
    <location>
        <position position="216"/>
    </location>
</feature>
<proteinExistence type="inferred from homology"/>
<dbReference type="InterPro" id="IPR050106">
    <property type="entry name" value="HistidinolP_aminotransfase"/>
</dbReference>
<dbReference type="UniPathway" id="UPA00031">
    <property type="reaction ID" value="UER00012"/>
</dbReference>
<evidence type="ECO:0000256" key="12">
    <source>
        <dbReference type="SAM" id="MobiDB-lite"/>
    </source>
</evidence>
<keyword evidence="6 11" id="KW-0028">Amino-acid biosynthesis</keyword>
<dbReference type="InterPro" id="IPR015422">
    <property type="entry name" value="PyrdxlP-dep_Trfase_small"/>
</dbReference>
<dbReference type="Gene3D" id="3.90.1150.10">
    <property type="entry name" value="Aspartate Aminotransferase, domain 1"/>
    <property type="match status" value="1"/>
</dbReference>
<evidence type="ECO:0000256" key="7">
    <source>
        <dbReference type="ARBA" id="ARBA00022679"/>
    </source>
</evidence>
<keyword evidence="5 11" id="KW-0032">Aminotransferase</keyword>
<evidence type="ECO:0000313" key="14">
    <source>
        <dbReference type="EMBL" id="PAP77524.1"/>
    </source>
</evidence>
<reference evidence="14 15" key="1">
    <citation type="submission" date="2016-11" db="EMBL/GenBank/DDBJ databases">
        <title>Study of marine rhodopsin-containing bacteria.</title>
        <authorList>
            <person name="Yoshizawa S."/>
            <person name="Kumagai Y."/>
            <person name="Kogure K."/>
        </authorList>
    </citation>
    <scope>NUCLEOTIDE SEQUENCE [LARGE SCALE GENOMIC DNA]</scope>
    <source>
        <strain evidence="14 15">SAORIC-28</strain>
    </source>
</reference>
<dbReference type="EC" id="2.6.1.9" evidence="11"/>
<comment type="similarity">
    <text evidence="3 11">Belongs to the class-II pyridoxal-phosphate-dependent aminotransferase family. Histidinol-phosphate aminotransferase subfamily.</text>
</comment>
<dbReference type="PANTHER" id="PTHR43643">
    <property type="entry name" value="HISTIDINOL-PHOSPHATE AMINOTRANSFERASE 2"/>
    <property type="match status" value="1"/>
</dbReference>
<evidence type="ECO:0000256" key="5">
    <source>
        <dbReference type="ARBA" id="ARBA00022576"/>
    </source>
</evidence>
<dbReference type="CDD" id="cd00609">
    <property type="entry name" value="AAT_like"/>
    <property type="match status" value="1"/>
</dbReference>
<evidence type="ECO:0000256" key="4">
    <source>
        <dbReference type="ARBA" id="ARBA00011738"/>
    </source>
</evidence>
<dbReference type="InterPro" id="IPR015421">
    <property type="entry name" value="PyrdxlP-dep_Trfase_major"/>
</dbReference>
<gene>
    <name evidence="11" type="primary">hisC</name>
    <name evidence="14" type="ORF">BSZ37_14285</name>
</gene>
<evidence type="ECO:0000256" key="2">
    <source>
        <dbReference type="ARBA" id="ARBA00005011"/>
    </source>
</evidence>
<comment type="cofactor">
    <cofactor evidence="1 11">
        <name>pyridoxal 5'-phosphate</name>
        <dbReference type="ChEBI" id="CHEBI:597326"/>
    </cofactor>
</comment>
<comment type="caution">
    <text evidence="14">The sequence shown here is derived from an EMBL/GenBank/DDBJ whole genome shotgun (WGS) entry which is preliminary data.</text>
</comment>
<evidence type="ECO:0000256" key="10">
    <source>
        <dbReference type="ARBA" id="ARBA00047481"/>
    </source>
</evidence>
<dbReference type="GO" id="GO:0000105">
    <property type="term" value="P:L-histidine biosynthetic process"/>
    <property type="evidence" value="ECO:0007669"/>
    <property type="project" value="UniProtKB-UniRule"/>
</dbReference>
<dbReference type="InterPro" id="IPR004839">
    <property type="entry name" value="Aminotransferase_I/II_large"/>
</dbReference>
<feature type="domain" description="Aminotransferase class I/classII large" evidence="13">
    <location>
        <begin position="30"/>
        <end position="352"/>
    </location>
</feature>
<dbReference type="EMBL" id="MQWD01000001">
    <property type="protein sequence ID" value="PAP77524.1"/>
    <property type="molecule type" value="Genomic_DNA"/>
</dbReference>
<evidence type="ECO:0000313" key="15">
    <source>
        <dbReference type="Proteomes" id="UP000216339"/>
    </source>
</evidence>
<dbReference type="Pfam" id="PF00155">
    <property type="entry name" value="Aminotran_1_2"/>
    <property type="match status" value="1"/>
</dbReference>
<dbReference type="Gene3D" id="3.40.640.10">
    <property type="entry name" value="Type I PLP-dependent aspartate aminotransferase-like (Major domain)"/>
    <property type="match status" value="1"/>
</dbReference>
<dbReference type="GO" id="GO:0030170">
    <property type="term" value="F:pyridoxal phosphate binding"/>
    <property type="evidence" value="ECO:0007669"/>
    <property type="project" value="InterPro"/>
</dbReference>
<comment type="subunit">
    <text evidence="4 11">Homodimer.</text>
</comment>
<organism evidence="14 15">
    <name type="scientific">Rubrivirga marina</name>
    <dbReference type="NCBI Taxonomy" id="1196024"/>
    <lineage>
        <taxon>Bacteria</taxon>
        <taxon>Pseudomonadati</taxon>
        <taxon>Rhodothermota</taxon>
        <taxon>Rhodothermia</taxon>
        <taxon>Rhodothermales</taxon>
        <taxon>Rubricoccaceae</taxon>
        <taxon>Rubrivirga</taxon>
    </lineage>
</organism>
<dbReference type="Proteomes" id="UP000216339">
    <property type="component" value="Unassembled WGS sequence"/>
</dbReference>
<name>A0A271J3A2_9BACT</name>
<dbReference type="InterPro" id="IPR015424">
    <property type="entry name" value="PyrdxlP-dep_Trfase"/>
</dbReference>
<dbReference type="SUPFAM" id="SSF53383">
    <property type="entry name" value="PLP-dependent transferases"/>
    <property type="match status" value="1"/>
</dbReference>
<dbReference type="InterPro" id="IPR001917">
    <property type="entry name" value="Aminotrans_II_pyridoxalP_BS"/>
</dbReference>
<dbReference type="PROSITE" id="PS00599">
    <property type="entry name" value="AA_TRANSFER_CLASS_2"/>
    <property type="match status" value="1"/>
</dbReference>
<dbReference type="AlphaFoldDB" id="A0A271J3A2"/>
<evidence type="ECO:0000256" key="6">
    <source>
        <dbReference type="ARBA" id="ARBA00022605"/>
    </source>
</evidence>
<evidence type="ECO:0000256" key="9">
    <source>
        <dbReference type="ARBA" id="ARBA00023102"/>
    </source>
</evidence>
<comment type="pathway">
    <text evidence="2 11">Amino-acid biosynthesis; L-histidine biosynthesis; L-histidine from 5-phospho-alpha-D-ribose 1-diphosphate: step 7/9.</text>
</comment>
<evidence type="ECO:0000259" key="13">
    <source>
        <dbReference type="Pfam" id="PF00155"/>
    </source>
</evidence>
<protein>
    <recommendedName>
        <fullName evidence="11">Histidinol-phosphate aminotransferase</fullName>
        <ecNumber evidence="11">2.6.1.9</ecNumber>
    </recommendedName>
    <alternativeName>
        <fullName evidence="11">Imidazole acetol-phosphate transaminase</fullName>
    </alternativeName>
</protein>
<evidence type="ECO:0000256" key="11">
    <source>
        <dbReference type="HAMAP-Rule" id="MF_01023"/>
    </source>
</evidence>
<keyword evidence="8 11" id="KW-0663">Pyridoxal phosphate</keyword>
<keyword evidence="15" id="KW-1185">Reference proteome</keyword>
<dbReference type="PANTHER" id="PTHR43643:SF6">
    <property type="entry name" value="HISTIDINOL-PHOSPHATE AMINOTRANSFERASE"/>
    <property type="match status" value="1"/>
</dbReference>
<dbReference type="OrthoDB" id="9813612at2"/>
<dbReference type="InterPro" id="IPR005861">
    <property type="entry name" value="HisP_aminotrans"/>
</dbReference>
<evidence type="ECO:0000256" key="1">
    <source>
        <dbReference type="ARBA" id="ARBA00001933"/>
    </source>
</evidence>
<comment type="catalytic activity">
    <reaction evidence="10 11">
        <text>L-histidinol phosphate + 2-oxoglutarate = 3-(imidazol-4-yl)-2-oxopropyl phosphate + L-glutamate</text>
        <dbReference type="Rhea" id="RHEA:23744"/>
        <dbReference type="ChEBI" id="CHEBI:16810"/>
        <dbReference type="ChEBI" id="CHEBI:29985"/>
        <dbReference type="ChEBI" id="CHEBI:57766"/>
        <dbReference type="ChEBI" id="CHEBI:57980"/>
        <dbReference type="EC" id="2.6.1.9"/>
    </reaction>
</comment>